<gene>
    <name evidence="1" type="ORF">GsuE55_38830</name>
</gene>
<keyword evidence="2" id="KW-1185">Reference proteome</keyword>
<evidence type="ECO:0000313" key="1">
    <source>
        <dbReference type="EMBL" id="BBW99050.1"/>
    </source>
</evidence>
<geneLocation type="plasmid" evidence="1 2">
    <name>pGspE55-2</name>
</geneLocation>
<evidence type="ECO:0000313" key="2">
    <source>
        <dbReference type="Proteomes" id="UP000501421"/>
    </source>
</evidence>
<protein>
    <submittedName>
        <fullName evidence="1">Uncharacterized protein</fullName>
    </submittedName>
</protein>
<accession>A0A679FSE7</accession>
<name>A0A679FSE7_9BACL</name>
<sequence length="258" mass="30464">MRNIPSLLNPSEYITYQLEREKEREISIAFEVHLARQCSRLRYRDLMDSAPAGLASKDSLIRWLDDYKKKNGGVRPGVITWYKHDHRDHFENGVWRSMFFAAFVKYAADKLTDKDFVHDRKIAGLYKISFLNPVWFQCASSVMGLKLIEDLYKHNALNSDFARATIEFNLRKREELDKMISGFSAAAKQQNIDFYYLNQLKAEIEASFRRDYEKTIQKYENHQDIYFYAKYKRDIEKSLAEIPAHIKLTMIEGEVMSQ</sequence>
<dbReference type="Proteomes" id="UP000501421">
    <property type="component" value="Plasmid pGspE55-2"/>
</dbReference>
<reference evidence="2" key="1">
    <citation type="journal article" date="2020" name="Microbiol. Resour. Announc.">
        <title>Complete Genome Sequence of Geobacillus sp. Strain E55-1, Isolated from Mine Geyser in Japan.</title>
        <authorList>
            <person name="Miyazaki K."/>
            <person name="Hase E."/>
            <person name="Tokito N."/>
        </authorList>
    </citation>
    <scope>NUCLEOTIDE SEQUENCE [LARGE SCALE GENOMIC DNA]</scope>
    <source>
        <strain evidence="2">E55-1</strain>
        <plasmid evidence="2">pGspE55-2</plasmid>
    </source>
</reference>
<dbReference type="RefSeq" id="WP_171661430.1">
    <property type="nucleotide sequence ID" value="NZ_AP022559.1"/>
</dbReference>
<keyword evidence="1" id="KW-0614">Plasmid</keyword>
<dbReference type="EMBL" id="AP022559">
    <property type="protein sequence ID" value="BBW99050.1"/>
    <property type="molecule type" value="Genomic_DNA"/>
</dbReference>
<dbReference type="AlphaFoldDB" id="A0A679FSE7"/>
<organism evidence="1 2">
    <name type="scientific">Geobacillus subterraneus</name>
    <dbReference type="NCBI Taxonomy" id="129338"/>
    <lineage>
        <taxon>Bacteria</taxon>
        <taxon>Bacillati</taxon>
        <taxon>Bacillota</taxon>
        <taxon>Bacilli</taxon>
        <taxon>Bacillales</taxon>
        <taxon>Anoxybacillaceae</taxon>
        <taxon>Geobacillus</taxon>
    </lineage>
</organism>
<proteinExistence type="predicted"/>